<dbReference type="GO" id="GO:0098609">
    <property type="term" value="P:cell-cell adhesion"/>
    <property type="evidence" value="ECO:0007669"/>
    <property type="project" value="InterPro"/>
</dbReference>
<evidence type="ECO:0000256" key="5">
    <source>
        <dbReference type="ARBA" id="ARBA00022737"/>
    </source>
</evidence>
<keyword evidence="8 12" id="KW-0472">Membrane</keyword>
<dbReference type="SUPFAM" id="SSF48726">
    <property type="entry name" value="Immunoglobulin"/>
    <property type="match status" value="6"/>
</dbReference>
<dbReference type="InterPro" id="IPR047012">
    <property type="entry name" value="ICAM_VCAM"/>
</dbReference>
<dbReference type="InterPro" id="IPR013768">
    <property type="entry name" value="ICAM_N"/>
</dbReference>
<dbReference type="InterPro" id="IPR003599">
    <property type="entry name" value="Ig_sub"/>
</dbReference>
<feature type="domain" description="Ig-like" evidence="14">
    <location>
        <begin position="541"/>
        <end position="612"/>
    </location>
</feature>
<dbReference type="InterPro" id="IPR013098">
    <property type="entry name" value="Ig_I-set"/>
</dbReference>
<keyword evidence="4 13" id="KW-0732">Signal</keyword>
<dbReference type="SMART" id="SM00408">
    <property type="entry name" value="IGc2"/>
    <property type="match status" value="3"/>
</dbReference>
<evidence type="ECO:0000256" key="2">
    <source>
        <dbReference type="ARBA" id="ARBA00005925"/>
    </source>
</evidence>
<dbReference type="PANTHER" id="PTHR13771:SF9">
    <property type="entry name" value="INTERCELLULAR ADHESION MOLECULE 5"/>
    <property type="match status" value="1"/>
</dbReference>
<dbReference type="InterPro" id="IPR007110">
    <property type="entry name" value="Ig-like_dom"/>
</dbReference>
<feature type="chain" id="PRO_5018631913" evidence="13">
    <location>
        <begin position="23"/>
        <end position="805"/>
    </location>
</feature>
<dbReference type="Proteomes" id="UP000265020">
    <property type="component" value="Unassembled WGS sequence"/>
</dbReference>
<dbReference type="GO" id="GO:0016020">
    <property type="term" value="C:membrane"/>
    <property type="evidence" value="ECO:0007669"/>
    <property type="project" value="UniProtKB-SubCell"/>
</dbReference>
<keyword evidence="9" id="KW-1015">Disulfide bond</keyword>
<dbReference type="Pfam" id="PF08205">
    <property type="entry name" value="C2-set_2"/>
    <property type="match status" value="1"/>
</dbReference>
<dbReference type="Pfam" id="PF13927">
    <property type="entry name" value="Ig_3"/>
    <property type="match status" value="1"/>
</dbReference>
<dbReference type="Pfam" id="PF03921">
    <property type="entry name" value="ICAM_N"/>
    <property type="match status" value="1"/>
</dbReference>
<dbReference type="OrthoDB" id="5843397at2759"/>
<dbReference type="Gene3D" id="2.60.40.10">
    <property type="entry name" value="Immunoglobulins"/>
    <property type="match status" value="7"/>
</dbReference>
<keyword evidence="10" id="KW-0325">Glycoprotein</keyword>
<organism evidence="15 16">
    <name type="scientific">Cyprinodon variegatus</name>
    <name type="common">Sheepshead minnow</name>
    <dbReference type="NCBI Taxonomy" id="28743"/>
    <lineage>
        <taxon>Eukaryota</taxon>
        <taxon>Metazoa</taxon>
        <taxon>Chordata</taxon>
        <taxon>Craniata</taxon>
        <taxon>Vertebrata</taxon>
        <taxon>Euteleostomi</taxon>
        <taxon>Actinopterygii</taxon>
        <taxon>Neopterygii</taxon>
        <taxon>Teleostei</taxon>
        <taxon>Neoteleostei</taxon>
        <taxon>Acanthomorphata</taxon>
        <taxon>Ovalentaria</taxon>
        <taxon>Atherinomorphae</taxon>
        <taxon>Cyprinodontiformes</taxon>
        <taxon>Cyprinodontidae</taxon>
        <taxon>Cyprinodon</taxon>
    </lineage>
</organism>
<proteinExistence type="inferred from homology"/>
<dbReference type="RefSeq" id="XP_015227593.1">
    <property type="nucleotide sequence ID" value="XM_015372107.1"/>
</dbReference>
<evidence type="ECO:0000313" key="15">
    <source>
        <dbReference type="Ensembl" id="ENSCVAP00000027375.1"/>
    </source>
</evidence>
<comment type="similarity">
    <text evidence="2">Belongs to the immunoglobulin superfamily. ICAM family.</text>
</comment>
<dbReference type="PROSITE" id="PS50835">
    <property type="entry name" value="IG_LIKE"/>
    <property type="match status" value="5"/>
</dbReference>
<keyword evidence="16" id="KW-1185">Reference proteome</keyword>
<evidence type="ECO:0000256" key="7">
    <source>
        <dbReference type="ARBA" id="ARBA00022989"/>
    </source>
</evidence>
<dbReference type="InterPro" id="IPR036179">
    <property type="entry name" value="Ig-like_dom_sf"/>
</dbReference>
<dbReference type="Pfam" id="PF07679">
    <property type="entry name" value="I-set"/>
    <property type="match status" value="1"/>
</dbReference>
<evidence type="ECO:0000259" key="14">
    <source>
        <dbReference type="PROSITE" id="PS50835"/>
    </source>
</evidence>
<protein>
    <submittedName>
        <fullName evidence="15">Hemicentin-2-like</fullName>
    </submittedName>
</protein>
<evidence type="ECO:0000256" key="11">
    <source>
        <dbReference type="ARBA" id="ARBA00023319"/>
    </source>
</evidence>
<name>A0A3Q2GJD6_CYPVA</name>
<dbReference type="AlphaFoldDB" id="A0A3Q2GJD6"/>
<dbReference type="InterPro" id="IPR003987">
    <property type="entry name" value="ICAM_VCAM_N"/>
</dbReference>
<evidence type="ECO:0000256" key="1">
    <source>
        <dbReference type="ARBA" id="ARBA00004479"/>
    </source>
</evidence>
<dbReference type="GO" id="GO:0005178">
    <property type="term" value="F:integrin binding"/>
    <property type="evidence" value="ECO:0007669"/>
    <property type="project" value="InterPro"/>
</dbReference>
<evidence type="ECO:0000256" key="3">
    <source>
        <dbReference type="ARBA" id="ARBA00022692"/>
    </source>
</evidence>
<feature type="transmembrane region" description="Helical" evidence="12">
    <location>
        <begin position="741"/>
        <end position="767"/>
    </location>
</feature>
<dbReference type="GeneTree" id="ENSGT00940000159005"/>
<evidence type="ECO:0000256" key="4">
    <source>
        <dbReference type="ARBA" id="ARBA00022729"/>
    </source>
</evidence>
<evidence type="ECO:0000256" key="10">
    <source>
        <dbReference type="ARBA" id="ARBA00023180"/>
    </source>
</evidence>
<evidence type="ECO:0000256" key="13">
    <source>
        <dbReference type="SAM" id="SignalP"/>
    </source>
</evidence>
<keyword evidence="11" id="KW-0393">Immunoglobulin domain</keyword>
<keyword evidence="7 12" id="KW-1133">Transmembrane helix</keyword>
<dbReference type="KEGG" id="cvg:107083114"/>
<comment type="subcellular location">
    <subcellularLocation>
        <location evidence="1">Membrane</location>
        <topology evidence="1">Single-pass type I membrane protein</topology>
    </subcellularLocation>
</comment>
<dbReference type="InterPro" id="IPR003598">
    <property type="entry name" value="Ig_sub2"/>
</dbReference>
<feature type="domain" description="Ig-like" evidence="14">
    <location>
        <begin position="660"/>
        <end position="736"/>
    </location>
</feature>
<accession>A0A3Q2GJD6</accession>
<feature type="domain" description="Ig-like" evidence="14">
    <location>
        <begin position="214"/>
        <end position="284"/>
    </location>
</feature>
<keyword evidence="3 12" id="KW-0812">Transmembrane</keyword>
<reference evidence="15" key="1">
    <citation type="submission" date="2025-08" db="UniProtKB">
        <authorList>
            <consortium name="Ensembl"/>
        </authorList>
    </citation>
    <scope>IDENTIFICATION</scope>
</reference>
<dbReference type="GeneID" id="107083114"/>
<feature type="signal peptide" evidence="13">
    <location>
        <begin position="1"/>
        <end position="22"/>
    </location>
</feature>
<evidence type="ECO:0000313" key="16">
    <source>
        <dbReference type="Proteomes" id="UP000265020"/>
    </source>
</evidence>
<dbReference type="Ensembl" id="ENSCVAT00000029915.1">
    <property type="protein sequence ID" value="ENSCVAP00000027375.1"/>
    <property type="gene ID" value="ENSCVAG00000013641.1"/>
</dbReference>
<evidence type="ECO:0000256" key="8">
    <source>
        <dbReference type="ARBA" id="ARBA00023136"/>
    </source>
</evidence>
<evidence type="ECO:0000256" key="12">
    <source>
        <dbReference type="SAM" id="Phobius"/>
    </source>
</evidence>
<dbReference type="PANTHER" id="PTHR13771">
    <property type="entry name" value="INTERCELLULAR ADHESION MOLECULE"/>
    <property type="match status" value="1"/>
</dbReference>
<keyword evidence="5" id="KW-0677">Repeat</keyword>
<feature type="domain" description="Ig-like" evidence="14">
    <location>
        <begin position="365"/>
        <end position="449"/>
    </location>
</feature>
<feature type="domain" description="Ig-like" evidence="14">
    <location>
        <begin position="109"/>
        <end position="202"/>
    </location>
</feature>
<dbReference type="InterPro" id="IPR013162">
    <property type="entry name" value="CD80_C2-set"/>
</dbReference>
<evidence type="ECO:0000256" key="6">
    <source>
        <dbReference type="ARBA" id="ARBA00022889"/>
    </source>
</evidence>
<reference evidence="15" key="2">
    <citation type="submission" date="2025-09" db="UniProtKB">
        <authorList>
            <consortium name="Ensembl"/>
        </authorList>
    </citation>
    <scope>IDENTIFICATION</scope>
</reference>
<keyword evidence="6" id="KW-0130">Cell adhesion</keyword>
<sequence>MTEWIIFVQLFSGFLLISGKDACLIKLDPPRVVVKHGDPVLVNCTTSATDIEGIGWEASQGSTGLQNVSHLMWNVSSLTHWEAKPKCFYTLKDDSQCSVELGLVIYQFPEHIDISPPRSFEENQMHQLFCGVPNILPVQNLTITWYKGNTIVQTETFQNDEKKPTNQTSLYKFIPTREDDRTTIRCEADMDLGPEGPQFNLSSEILNIQVQFGPDIDCFKIEIKEGESLEGKCNVTGNPIPKVTWLKDGRTINLTDPLRRDDTGRYKVKADQNTDRNSSVKEIQVNVLYGPEWICPDAYNISEYTPHSLKCSRGFPKPQEFWYKDEEEFTLPNQLTRGDAGQYWVTVSNSLNSLNFTINIDVYYPPSDIVELEDSEVQVGEDLGLKCSSVGYPRPTYSWSYHKAGNIKVRTEDGVSGLIIHNATRFNTGFYTCNASNVRGNVTKTVRVTVKGDVEECPIEIQPDSMVLEYQSGGHSAVCMPTTSESNVKEIYWEVHGDKFNNRSWSPDTHENWDPSPVCHGEFLGIGSCNKTLPYILYKPPDDVSITISNMSTKEGSKIELMCSIRNVAPADRLNVTWTWQRGNETVDPDSLGVSNEAKCPPSNKTSAVDVTCTMNITLNRTHNGIQARCEAELNLGPKGPQPPPTMSSNSFNLSVQYGPKINKTKLQKLFLVIRGYKGELVCEADGNPAPDIKWNYTSKTAFLESDETLIVNEEGLYVCTATNNISSDTHRVEVVLGEDYLPLLAGFVALTVVIISIIFIFIYSIYYKNTKMRRYSLKNPKLSSHNGNVAHNSWDIQLPVTKLS</sequence>
<evidence type="ECO:0000256" key="9">
    <source>
        <dbReference type="ARBA" id="ARBA00023157"/>
    </source>
</evidence>
<dbReference type="PRINTS" id="PR01472">
    <property type="entry name" value="ICAMVCAM1"/>
</dbReference>
<dbReference type="SMART" id="SM00409">
    <property type="entry name" value="IG"/>
    <property type="match status" value="5"/>
</dbReference>
<dbReference type="InterPro" id="IPR013783">
    <property type="entry name" value="Ig-like_fold"/>
</dbReference>